<evidence type="ECO:0000256" key="1">
    <source>
        <dbReference type="ARBA" id="ARBA00022679"/>
    </source>
</evidence>
<dbReference type="PANTHER" id="PTHR10434">
    <property type="entry name" value="1-ACYL-SN-GLYCEROL-3-PHOSPHATE ACYLTRANSFERASE"/>
    <property type="match status" value="1"/>
</dbReference>
<protein>
    <submittedName>
        <fullName evidence="4">1-acyl-sn-glycerol-3-phosphate acyltransferase</fullName>
    </submittedName>
</protein>
<dbReference type="AlphaFoldDB" id="A0A4R6S3Y5"/>
<reference evidence="4 5" key="1">
    <citation type="submission" date="2019-03" db="EMBL/GenBank/DDBJ databases">
        <title>Genomic Encyclopedia of Type Strains, Phase IV (KMG-IV): sequencing the most valuable type-strain genomes for metagenomic binning, comparative biology and taxonomic classification.</title>
        <authorList>
            <person name="Goeker M."/>
        </authorList>
    </citation>
    <scope>NUCLEOTIDE SEQUENCE [LARGE SCALE GENOMIC DNA]</scope>
    <source>
        <strain evidence="4 5">DSM 45361</strain>
    </source>
</reference>
<comment type="caution">
    <text evidence="4">The sequence shown here is derived from an EMBL/GenBank/DDBJ whole genome shotgun (WGS) entry which is preliminary data.</text>
</comment>
<keyword evidence="5" id="KW-1185">Reference proteome</keyword>
<evidence type="ECO:0000259" key="3">
    <source>
        <dbReference type="SMART" id="SM00563"/>
    </source>
</evidence>
<dbReference type="Proteomes" id="UP000295444">
    <property type="component" value="Unassembled WGS sequence"/>
</dbReference>
<keyword evidence="2 4" id="KW-0012">Acyltransferase</keyword>
<sequence>MLAPLLKAVFRPHVEGIEDVPPEGPVIFASNHLSFIDSIIIPLIAPRSVSFLAKAEYFEGGNLRQRMAGAFFSAMGAVPVRRGQGRAAVAALDAGIEVLNKGGGFGIYPEGTRSLDGKLHRGHTGVAQLALSTGALVVPVALLGTDKVQPKGKKLPRVHRFTVRFGKPLDFSRYEGMGASPPIRRAVTDEIMYAIMELSGQEYVDSYHKRPDAA</sequence>
<evidence type="ECO:0000313" key="5">
    <source>
        <dbReference type="Proteomes" id="UP000295444"/>
    </source>
</evidence>
<proteinExistence type="predicted"/>
<dbReference type="GO" id="GO:0005886">
    <property type="term" value="C:plasma membrane"/>
    <property type="evidence" value="ECO:0007669"/>
    <property type="project" value="TreeGrafter"/>
</dbReference>
<dbReference type="SUPFAM" id="SSF69593">
    <property type="entry name" value="Glycerol-3-phosphate (1)-acyltransferase"/>
    <property type="match status" value="1"/>
</dbReference>
<name>A0A4R6S3Y5_LABRH</name>
<dbReference type="CDD" id="cd07989">
    <property type="entry name" value="LPLAT_AGPAT-like"/>
    <property type="match status" value="1"/>
</dbReference>
<dbReference type="GO" id="GO:0006654">
    <property type="term" value="P:phosphatidic acid biosynthetic process"/>
    <property type="evidence" value="ECO:0007669"/>
    <property type="project" value="TreeGrafter"/>
</dbReference>
<dbReference type="SMART" id="SM00563">
    <property type="entry name" value="PlsC"/>
    <property type="match status" value="1"/>
</dbReference>
<dbReference type="EMBL" id="SNXZ01000006">
    <property type="protein sequence ID" value="TDP93797.1"/>
    <property type="molecule type" value="Genomic_DNA"/>
</dbReference>
<dbReference type="PANTHER" id="PTHR10434:SF11">
    <property type="entry name" value="1-ACYL-SN-GLYCEROL-3-PHOSPHATE ACYLTRANSFERASE"/>
    <property type="match status" value="1"/>
</dbReference>
<evidence type="ECO:0000313" key="4">
    <source>
        <dbReference type="EMBL" id="TDP93797.1"/>
    </source>
</evidence>
<evidence type="ECO:0000256" key="2">
    <source>
        <dbReference type="ARBA" id="ARBA00023315"/>
    </source>
</evidence>
<gene>
    <name evidence="4" type="ORF">EV186_106191</name>
</gene>
<accession>A0A4R6S3Y5</accession>
<dbReference type="GO" id="GO:0003841">
    <property type="term" value="F:1-acylglycerol-3-phosphate O-acyltransferase activity"/>
    <property type="evidence" value="ECO:0007669"/>
    <property type="project" value="TreeGrafter"/>
</dbReference>
<keyword evidence="1 4" id="KW-0808">Transferase</keyword>
<dbReference type="InterPro" id="IPR002123">
    <property type="entry name" value="Plipid/glycerol_acylTrfase"/>
</dbReference>
<organism evidence="4 5">
    <name type="scientific">Labedaea rhizosphaerae</name>
    <dbReference type="NCBI Taxonomy" id="598644"/>
    <lineage>
        <taxon>Bacteria</taxon>
        <taxon>Bacillati</taxon>
        <taxon>Actinomycetota</taxon>
        <taxon>Actinomycetes</taxon>
        <taxon>Pseudonocardiales</taxon>
        <taxon>Pseudonocardiaceae</taxon>
        <taxon>Labedaea</taxon>
    </lineage>
</organism>
<dbReference type="Pfam" id="PF01553">
    <property type="entry name" value="Acyltransferase"/>
    <property type="match status" value="1"/>
</dbReference>
<feature type="domain" description="Phospholipid/glycerol acyltransferase" evidence="3">
    <location>
        <begin position="26"/>
        <end position="145"/>
    </location>
</feature>